<evidence type="ECO:0000259" key="13">
    <source>
        <dbReference type="Pfam" id="PF08546"/>
    </source>
</evidence>
<dbReference type="Pfam" id="PF02558">
    <property type="entry name" value="ApbA"/>
    <property type="match status" value="1"/>
</dbReference>
<dbReference type="Gene3D" id="1.10.1040.10">
    <property type="entry name" value="N-(1-d-carboxylethyl)-l-norvaline Dehydrogenase, domain 2"/>
    <property type="match status" value="1"/>
</dbReference>
<evidence type="ECO:0000256" key="9">
    <source>
        <dbReference type="ARBA" id="ARBA00032024"/>
    </source>
</evidence>
<comment type="pathway">
    <text evidence="2 11">Cofactor biosynthesis; (R)-pantothenate biosynthesis; (R)-pantoate from 3-methyl-2-oxobutanoate: step 2/2.</text>
</comment>
<evidence type="ECO:0000256" key="2">
    <source>
        <dbReference type="ARBA" id="ARBA00004994"/>
    </source>
</evidence>
<proteinExistence type="inferred from homology"/>
<feature type="domain" description="Ketopantoate reductase N-terminal" evidence="12">
    <location>
        <begin position="3"/>
        <end position="147"/>
    </location>
</feature>
<dbReference type="EC" id="1.1.1.169" evidence="4 11"/>
<dbReference type="UniPathway" id="UPA00028">
    <property type="reaction ID" value="UER00004"/>
</dbReference>
<accession>A0A0M0LE94</accession>
<dbReference type="SUPFAM" id="SSF48179">
    <property type="entry name" value="6-phosphogluconate dehydrogenase C-terminal domain-like"/>
    <property type="match status" value="1"/>
</dbReference>
<dbReference type="GO" id="GO:0050661">
    <property type="term" value="F:NADP binding"/>
    <property type="evidence" value="ECO:0007669"/>
    <property type="project" value="TreeGrafter"/>
</dbReference>
<dbReference type="InterPro" id="IPR013332">
    <property type="entry name" value="KPR_N"/>
</dbReference>
<keyword evidence="6 11" id="KW-0566">Pantothenate biosynthesis</keyword>
<dbReference type="Proteomes" id="UP000036867">
    <property type="component" value="Unassembled WGS sequence"/>
</dbReference>
<evidence type="ECO:0000256" key="10">
    <source>
        <dbReference type="ARBA" id="ARBA00048793"/>
    </source>
</evidence>
<evidence type="ECO:0000256" key="8">
    <source>
        <dbReference type="ARBA" id="ARBA00023002"/>
    </source>
</evidence>
<evidence type="ECO:0000256" key="1">
    <source>
        <dbReference type="ARBA" id="ARBA00002919"/>
    </source>
</evidence>
<dbReference type="GeneID" id="301137108"/>
<keyword evidence="8 11" id="KW-0560">Oxidoreductase</keyword>
<dbReference type="InterPro" id="IPR008927">
    <property type="entry name" value="6-PGluconate_DH-like_C_sf"/>
</dbReference>
<keyword evidence="7 11" id="KW-0521">NADP</keyword>
<dbReference type="InterPro" id="IPR003710">
    <property type="entry name" value="ApbA"/>
</dbReference>
<keyword evidence="15" id="KW-1185">Reference proteome</keyword>
<evidence type="ECO:0000256" key="4">
    <source>
        <dbReference type="ARBA" id="ARBA00013014"/>
    </source>
</evidence>
<comment type="caution">
    <text evidence="14">The sequence shown here is derived from an EMBL/GenBank/DDBJ whole genome shotgun (WGS) entry which is preliminary data.</text>
</comment>
<evidence type="ECO:0000256" key="3">
    <source>
        <dbReference type="ARBA" id="ARBA00007870"/>
    </source>
</evidence>
<feature type="domain" description="Ketopantoate reductase C-terminal" evidence="13">
    <location>
        <begin position="175"/>
        <end position="293"/>
    </location>
</feature>
<dbReference type="SUPFAM" id="SSF51735">
    <property type="entry name" value="NAD(P)-binding Rossmann-fold domains"/>
    <property type="match status" value="1"/>
</dbReference>
<dbReference type="InterPro" id="IPR013752">
    <property type="entry name" value="KPA_reductase"/>
</dbReference>
<dbReference type="RefSeq" id="WP_053417545.1">
    <property type="nucleotide sequence ID" value="NZ_LILB01000005.1"/>
</dbReference>
<protein>
    <recommendedName>
        <fullName evidence="5 11">2-dehydropantoate 2-reductase</fullName>
        <ecNumber evidence="4 11">1.1.1.169</ecNumber>
    </recommendedName>
    <alternativeName>
        <fullName evidence="9 11">Ketopantoate reductase</fullName>
    </alternativeName>
</protein>
<dbReference type="NCBIfam" id="TIGR00745">
    <property type="entry name" value="apbA_panE"/>
    <property type="match status" value="1"/>
</dbReference>
<dbReference type="GO" id="GO:0005737">
    <property type="term" value="C:cytoplasm"/>
    <property type="evidence" value="ECO:0007669"/>
    <property type="project" value="TreeGrafter"/>
</dbReference>
<comment type="function">
    <text evidence="1 11">Catalyzes the NADPH-dependent reduction of ketopantoate into pantoic acid.</text>
</comment>
<evidence type="ECO:0000256" key="11">
    <source>
        <dbReference type="RuleBase" id="RU362068"/>
    </source>
</evidence>
<evidence type="ECO:0000256" key="6">
    <source>
        <dbReference type="ARBA" id="ARBA00022655"/>
    </source>
</evidence>
<dbReference type="InterPro" id="IPR036291">
    <property type="entry name" value="NAD(P)-bd_dom_sf"/>
</dbReference>
<dbReference type="InterPro" id="IPR050838">
    <property type="entry name" value="Ketopantoate_reductase"/>
</dbReference>
<gene>
    <name evidence="14" type="ORF">AMD00_13485</name>
</gene>
<evidence type="ECO:0000313" key="14">
    <source>
        <dbReference type="EMBL" id="KOO49379.1"/>
    </source>
</evidence>
<dbReference type="AlphaFoldDB" id="A0A0M0LE94"/>
<reference evidence="15" key="1">
    <citation type="submission" date="2015-08" db="EMBL/GenBank/DDBJ databases">
        <title>Fjat-10028 dsm 16317.</title>
        <authorList>
            <person name="Liu B."/>
            <person name="Wang J."/>
            <person name="Zhu Y."/>
            <person name="Liu G."/>
            <person name="Chen Q."/>
            <person name="Chen Z."/>
            <person name="Lan J."/>
            <person name="Che J."/>
            <person name="Ge C."/>
            <person name="Shi H."/>
            <person name="Pan Z."/>
            <person name="Liu X."/>
        </authorList>
    </citation>
    <scope>NUCLEOTIDE SEQUENCE [LARGE SCALE GENOMIC DNA]</scope>
    <source>
        <strain evidence="15">DSM 16317</strain>
    </source>
</reference>
<dbReference type="STRING" id="263475.AMD00_13485"/>
<dbReference type="OrthoDB" id="9800163at2"/>
<dbReference type="InterPro" id="IPR013328">
    <property type="entry name" value="6PGD_dom2"/>
</dbReference>
<dbReference type="GO" id="GO:0008677">
    <property type="term" value="F:2-dehydropantoate 2-reductase activity"/>
    <property type="evidence" value="ECO:0007669"/>
    <property type="project" value="UniProtKB-EC"/>
</dbReference>
<dbReference type="Pfam" id="PF08546">
    <property type="entry name" value="ApbA_C"/>
    <property type="match status" value="1"/>
</dbReference>
<evidence type="ECO:0000259" key="12">
    <source>
        <dbReference type="Pfam" id="PF02558"/>
    </source>
</evidence>
<name>A0A0M0LE94_9BACL</name>
<comment type="similarity">
    <text evidence="3 11">Belongs to the ketopantoate reductase family.</text>
</comment>
<evidence type="ECO:0000256" key="5">
    <source>
        <dbReference type="ARBA" id="ARBA00019465"/>
    </source>
</evidence>
<dbReference type="GO" id="GO:0015940">
    <property type="term" value="P:pantothenate biosynthetic process"/>
    <property type="evidence" value="ECO:0007669"/>
    <property type="project" value="UniProtKB-UniPathway"/>
</dbReference>
<evidence type="ECO:0000256" key="7">
    <source>
        <dbReference type="ARBA" id="ARBA00022857"/>
    </source>
</evidence>
<dbReference type="EMBL" id="LILB01000005">
    <property type="protein sequence ID" value="KOO49379.1"/>
    <property type="molecule type" value="Genomic_DNA"/>
</dbReference>
<dbReference type="PANTHER" id="PTHR43765:SF2">
    <property type="entry name" value="2-DEHYDROPANTOATE 2-REDUCTASE"/>
    <property type="match status" value="1"/>
</dbReference>
<evidence type="ECO:0000313" key="15">
    <source>
        <dbReference type="Proteomes" id="UP000036867"/>
    </source>
</evidence>
<dbReference type="Gene3D" id="3.40.50.720">
    <property type="entry name" value="NAD(P)-binding Rossmann-like Domain"/>
    <property type="match status" value="1"/>
</dbReference>
<organism evidence="14 15">
    <name type="scientific">Viridibacillus arvi</name>
    <dbReference type="NCBI Taxonomy" id="263475"/>
    <lineage>
        <taxon>Bacteria</taxon>
        <taxon>Bacillati</taxon>
        <taxon>Bacillota</taxon>
        <taxon>Bacilli</taxon>
        <taxon>Bacillales</taxon>
        <taxon>Caryophanaceae</taxon>
        <taxon>Viridibacillus</taxon>
    </lineage>
</organism>
<sequence>MQIVVVGGGAVGLLLASLLQKDHTQMNILVHRETQASELNDKGLQQIDVLQQSHHTYIKASHDFKVFPTDAIWIIAVKYHHLASLQSLFNSLPESTPLLFIQNGVKHFQFAKNLKQKHIAFSSVEFGAEKLSNSSVAHRGFGKMKIAVERGDGQPFKKFFQLSDSKLPIEWIENAEQMLIRKALLNCLINSLTTILNVKNGYLITNEQSLILLEKLYKELMEAFPEQQDQLLFEDVLALCTKTATNTSSMLTDRLNGRLMEVDTIVGGILEIAQNRGHEMSTLKTLYIILMAVQQGGVER</sequence>
<dbReference type="PANTHER" id="PTHR43765">
    <property type="entry name" value="2-DEHYDROPANTOATE 2-REDUCTASE-RELATED"/>
    <property type="match status" value="1"/>
</dbReference>
<comment type="catalytic activity">
    <reaction evidence="10 11">
        <text>(R)-pantoate + NADP(+) = 2-dehydropantoate + NADPH + H(+)</text>
        <dbReference type="Rhea" id="RHEA:16233"/>
        <dbReference type="ChEBI" id="CHEBI:11561"/>
        <dbReference type="ChEBI" id="CHEBI:15378"/>
        <dbReference type="ChEBI" id="CHEBI:15980"/>
        <dbReference type="ChEBI" id="CHEBI:57783"/>
        <dbReference type="ChEBI" id="CHEBI:58349"/>
        <dbReference type="EC" id="1.1.1.169"/>
    </reaction>
</comment>